<dbReference type="SUPFAM" id="SSF53383">
    <property type="entry name" value="PLP-dependent transferases"/>
    <property type="match status" value="1"/>
</dbReference>
<accession>A0AA43UCB9</accession>
<dbReference type="InterPro" id="IPR006235">
    <property type="entry name" value="OAc-hSer/O-AcSer_sulfhydrylase"/>
</dbReference>
<evidence type="ECO:0000256" key="8">
    <source>
        <dbReference type="RuleBase" id="RU362118"/>
    </source>
</evidence>
<dbReference type="InterPro" id="IPR000277">
    <property type="entry name" value="Cys/Met-Metab_PyrdxlP-dep_enz"/>
</dbReference>
<dbReference type="FunFam" id="3.90.1150.10:FF:000033">
    <property type="entry name" value="Cystathionine gamma-synthase"/>
    <property type="match status" value="1"/>
</dbReference>
<evidence type="ECO:0000256" key="1">
    <source>
        <dbReference type="ARBA" id="ARBA00001933"/>
    </source>
</evidence>
<evidence type="ECO:0000313" key="10">
    <source>
        <dbReference type="Proteomes" id="UP001171751"/>
    </source>
</evidence>
<dbReference type="InterPro" id="IPR015424">
    <property type="entry name" value="PyrdxlP-dep_Trfase"/>
</dbReference>
<dbReference type="InterPro" id="IPR015422">
    <property type="entry name" value="PyrdxlP-dep_Trfase_small"/>
</dbReference>
<dbReference type="Gene3D" id="3.40.640.10">
    <property type="entry name" value="Type I PLP-dependent aspartate aminotransferase-like (Major domain)"/>
    <property type="match status" value="1"/>
</dbReference>
<comment type="similarity">
    <text evidence="5">Belongs to the trans-sulfuration enzymes family. MetZ subfamily.</text>
</comment>
<dbReference type="Gene3D" id="3.90.1150.10">
    <property type="entry name" value="Aspartate Aminotransferase, domain 1"/>
    <property type="match status" value="1"/>
</dbReference>
<dbReference type="GO" id="GO:0004124">
    <property type="term" value="F:cysteine synthase activity"/>
    <property type="evidence" value="ECO:0007669"/>
    <property type="project" value="TreeGrafter"/>
</dbReference>
<proteinExistence type="inferred from homology"/>
<name>A0AA43UCB9_9LACT</name>
<dbReference type="GO" id="GO:0030170">
    <property type="term" value="F:pyridoxal phosphate binding"/>
    <property type="evidence" value="ECO:0007669"/>
    <property type="project" value="InterPro"/>
</dbReference>
<reference evidence="9" key="1">
    <citation type="submission" date="2023-07" db="EMBL/GenBank/DDBJ databases">
        <title>Between Cages and Wild: Unraveling the Impact of Captivity on Animal Microbiomes and Antimicrobial Resistance.</title>
        <authorList>
            <person name="Schmartz G.P."/>
            <person name="Rehner J."/>
            <person name="Schuff M.J."/>
            <person name="Becker S.L."/>
            <person name="Kravczyk M."/>
            <person name="Gurevich A."/>
            <person name="Francke R."/>
            <person name="Mueller R."/>
            <person name="Keller V."/>
            <person name="Keller A."/>
        </authorList>
    </citation>
    <scope>NUCLEOTIDE SEQUENCE</scope>
    <source>
        <strain evidence="9">S39M_St_73</strain>
    </source>
</reference>
<dbReference type="FunFam" id="3.40.640.10:FF:000035">
    <property type="entry name" value="O-succinylhomoserine sulfhydrylase"/>
    <property type="match status" value="1"/>
</dbReference>
<dbReference type="PIRSF" id="PIRSF001434">
    <property type="entry name" value="CGS"/>
    <property type="match status" value="1"/>
</dbReference>
<comment type="subunit">
    <text evidence="2">Homotetramer.</text>
</comment>
<dbReference type="InterPro" id="IPR015421">
    <property type="entry name" value="PyrdxlP-dep_Trfase_major"/>
</dbReference>
<dbReference type="InterPro" id="IPR054542">
    <property type="entry name" value="Cys_met_metab_PP"/>
</dbReference>
<dbReference type="AlphaFoldDB" id="A0AA43UCB9"/>
<gene>
    <name evidence="9" type="ORF">Q4F26_03265</name>
</gene>
<comment type="caution">
    <text evidence="9">The sequence shown here is derived from an EMBL/GenBank/DDBJ whole genome shotgun (WGS) entry which is preliminary data.</text>
</comment>
<dbReference type="EMBL" id="JAUNQW010000009">
    <property type="protein sequence ID" value="MDO5457341.1"/>
    <property type="molecule type" value="Genomic_DNA"/>
</dbReference>
<dbReference type="GO" id="GO:0006535">
    <property type="term" value="P:cysteine biosynthetic process from serine"/>
    <property type="evidence" value="ECO:0007669"/>
    <property type="project" value="TreeGrafter"/>
</dbReference>
<sequence length="426" mass="46242">MSEKNYQFETKAVHSGQTIDETGARALPLHQTTSFVFEDTQDGAEKFALTRAGNIYTRITNPTQGTFESRLADLEGGSAGLAVASGMAAITYTVLALAKQGDNIVSTTNLYGGTSNLFTTTLPQYGIETKYVNTDQLEEVEKAIDEKTKLIFIESIGNPKGDIPDFEALAEISHKAGIPLVVDNTFPTPYLLRPLEHGADIVVHSATKFIGGHGTSIGGVIVESGEFDWSQNDKFPYLTQPDASYNDLSFAETFGPAAFTTYIRAGLLRDTGAAISPFNAWLLVQGLESLHVRMERHVENAEKIAEYLQKHDKVDWVSYAGLESSPYYELKEKYLPQGASSIFTFGVKGGYEDAKAFIESLELFSLLANVGDAKSLVVHPASMTHSQGTEEENAAAGVYPETIRLSIGLENVDDLIADLEQGLASI</sequence>
<dbReference type="PANTHER" id="PTHR43797">
    <property type="entry name" value="HOMOCYSTEINE/CYSTEINE SYNTHASE"/>
    <property type="match status" value="1"/>
</dbReference>
<evidence type="ECO:0000256" key="3">
    <source>
        <dbReference type="ARBA" id="ARBA00022679"/>
    </source>
</evidence>
<evidence type="ECO:0000256" key="2">
    <source>
        <dbReference type="ARBA" id="ARBA00011881"/>
    </source>
</evidence>
<dbReference type="Pfam" id="PF01053">
    <property type="entry name" value="Cys_Met_Meta_PP"/>
    <property type="match status" value="1"/>
</dbReference>
<protein>
    <recommendedName>
        <fullName evidence="6">O-succinylhomoserine sulfhydrylase</fullName>
    </recommendedName>
</protein>
<feature type="modified residue" description="N6-(pyridoxal phosphate)lysine" evidence="7">
    <location>
        <position position="208"/>
    </location>
</feature>
<dbReference type="CDD" id="cd00614">
    <property type="entry name" value="CGS_like"/>
    <property type="match status" value="1"/>
</dbReference>
<evidence type="ECO:0000313" key="9">
    <source>
        <dbReference type="EMBL" id="MDO5457341.1"/>
    </source>
</evidence>
<dbReference type="PANTHER" id="PTHR43797:SF2">
    <property type="entry name" value="HOMOCYSTEINE_CYSTEINE SYNTHASE"/>
    <property type="match status" value="1"/>
</dbReference>
<dbReference type="NCBIfam" id="TIGR01326">
    <property type="entry name" value="OAH_OAS_sulfhy"/>
    <property type="match status" value="1"/>
</dbReference>
<keyword evidence="10" id="KW-1185">Reference proteome</keyword>
<dbReference type="GO" id="GO:0019346">
    <property type="term" value="P:transsulfuration"/>
    <property type="evidence" value="ECO:0007669"/>
    <property type="project" value="InterPro"/>
</dbReference>
<dbReference type="GO" id="GO:0071269">
    <property type="term" value="P:L-homocysteine biosynthetic process"/>
    <property type="evidence" value="ECO:0007669"/>
    <property type="project" value="TreeGrafter"/>
</dbReference>
<keyword evidence="3" id="KW-0808">Transferase</keyword>
<keyword evidence="4 7" id="KW-0663">Pyridoxal phosphate</keyword>
<organism evidence="9 10">
    <name type="scientific">Atopococcus tabaci</name>
    <dbReference type="NCBI Taxonomy" id="269774"/>
    <lineage>
        <taxon>Bacteria</taxon>
        <taxon>Bacillati</taxon>
        <taxon>Bacillota</taxon>
        <taxon>Bacilli</taxon>
        <taxon>Lactobacillales</taxon>
        <taxon>Carnobacteriaceae</taxon>
        <taxon>Atopococcus</taxon>
    </lineage>
</organism>
<evidence type="ECO:0000256" key="5">
    <source>
        <dbReference type="ARBA" id="ARBA00060995"/>
    </source>
</evidence>
<dbReference type="GO" id="GO:0003961">
    <property type="term" value="F:O-acetylhomoserine aminocarboxypropyltransferase activity"/>
    <property type="evidence" value="ECO:0007669"/>
    <property type="project" value="TreeGrafter"/>
</dbReference>
<evidence type="ECO:0000256" key="4">
    <source>
        <dbReference type="ARBA" id="ARBA00022898"/>
    </source>
</evidence>
<evidence type="ECO:0000256" key="7">
    <source>
        <dbReference type="PIRSR" id="PIRSR001434-2"/>
    </source>
</evidence>
<dbReference type="GO" id="GO:0005737">
    <property type="term" value="C:cytoplasm"/>
    <property type="evidence" value="ECO:0007669"/>
    <property type="project" value="TreeGrafter"/>
</dbReference>
<dbReference type="PROSITE" id="PS00868">
    <property type="entry name" value="CYS_MET_METAB_PP"/>
    <property type="match status" value="1"/>
</dbReference>
<evidence type="ECO:0000256" key="6">
    <source>
        <dbReference type="ARBA" id="ARBA00071157"/>
    </source>
</evidence>
<comment type="cofactor">
    <cofactor evidence="1 8">
        <name>pyridoxal 5'-phosphate</name>
        <dbReference type="ChEBI" id="CHEBI:597326"/>
    </cofactor>
</comment>
<dbReference type="Proteomes" id="UP001171751">
    <property type="component" value="Unassembled WGS sequence"/>
</dbReference>